<reference evidence="1 2" key="1">
    <citation type="journal article" date="2024" name="Plant Biotechnol. J.">
        <title>Dendrobium thyrsiflorum genome and its molecular insights into genes involved in important horticultural traits.</title>
        <authorList>
            <person name="Chen B."/>
            <person name="Wang J.Y."/>
            <person name="Zheng P.J."/>
            <person name="Li K.L."/>
            <person name="Liang Y.M."/>
            <person name="Chen X.F."/>
            <person name="Zhang C."/>
            <person name="Zhao X."/>
            <person name="He X."/>
            <person name="Zhang G.Q."/>
            <person name="Liu Z.J."/>
            <person name="Xu Q."/>
        </authorList>
    </citation>
    <scope>NUCLEOTIDE SEQUENCE [LARGE SCALE GENOMIC DNA]</scope>
    <source>
        <strain evidence="1">GZMU011</strain>
    </source>
</reference>
<dbReference type="EMBL" id="JANQDX010000017">
    <property type="protein sequence ID" value="KAL0908981.1"/>
    <property type="molecule type" value="Genomic_DNA"/>
</dbReference>
<evidence type="ECO:0000313" key="1">
    <source>
        <dbReference type="EMBL" id="KAL0908981.1"/>
    </source>
</evidence>
<comment type="caution">
    <text evidence="1">The sequence shown here is derived from an EMBL/GenBank/DDBJ whole genome shotgun (WGS) entry which is preliminary data.</text>
</comment>
<dbReference type="AlphaFoldDB" id="A0ABD0UF34"/>
<dbReference type="Proteomes" id="UP001552299">
    <property type="component" value="Unassembled WGS sequence"/>
</dbReference>
<evidence type="ECO:0000313" key="2">
    <source>
        <dbReference type="Proteomes" id="UP001552299"/>
    </source>
</evidence>
<protein>
    <submittedName>
        <fullName evidence="1">Uncharacterized protein</fullName>
    </submittedName>
</protein>
<keyword evidence="2" id="KW-1185">Reference proteome</keyword>
<sequence length="80" mass="8861">MVVLPDNLSDVSLPVCFLRSRGFLESRGSSSRKTYGKIFEISSEDRNAAMMVTLLKGKTATSMTLLLADFFIFLQIVPKA</sequence>
<accession>A0ABD0UF34</accession>
<name>A0ABD0UF34_DENTH</name>
<gene>
    <name evidence="1" type="ORF">M5K25_023498</name>
</gene>
<organism evidence="1 2">
    <name type="scientific">Dendrobium thyrsiflorum</name>
    <name type="common">Pinecone-like raceme dendrobium</name>
    <name type="synonym">Orchid</name>
    <dbReference type="NCBI Taxonomy" id="117978"/>
    <lineage>
        <taxon>Eukaryota</taxon>
        <taxon>Viridiplantae</taxon>
        <taxon>Streptophyta</taxon>
        <taxon>Embryophyta</taxon>
        <taxon>Tracheophyta</taxon>
        <taxon>Spermatophyta</taxon>
        <taxon>Magnoliopsida</taxon>
        <taxon>Liliopsida</taxon>
        <taxon>Asparagales</taxon>
        <taxon>Orchidaceae</taxon>
        <taxon>Epidendroideae</taxon>
        <taxon>Malaxideae</taxon>
        <taxon>Dendrobiinae</taxon>
        <taxon>Dendrobium</taxon>
    </lineage>
</organism>
<proteinExistence type="predicted"/>